<evidence type="ECO:0000313" key="2">
    <source>
        <dbReference type="Proteomes" id="UP000039865"/>
    </source>
</evidence>
<accession>A0A078AYP2</accession>
<gene>
    <name evidence="1" type="primary">Contig974.g1068</name>
    <name evidence="1" type="ORF">STYLEM_16359</name>
</gene>
<organism evidence="1 2">
    <name type="scientific">Stylonychia lemnae</name>
    <name type="common">Ciliate</name>
    <dbReference type="NCBI Taxonomy" id="5949"/>
    <lineage>
        <taxon>Eukaryota</taxon>
        <taxon>Sar</taxon>
        <taxon>Alveolata</taxon>
        <taxon>Ciliophora</taxon>
        <taxon>Intramacronucleata</taxon>
        <taxon>Spirotrichea</taxon>
        <taxon>Stichotrichia</taxon>
        <taxon>Sporadotrichida</taxon>
        <taxon>Oxytrichidae</taxon>
        <taxon>Stylonychinae</taxon>
        <taxon>Stylonychia</taxon>
    </lineage>
</organism>
<proteinExistence type="predicted"/>
<sequence>MGCKNSKDKYKQLNVIERWKIQKMPDILTSNFENEFELTLYKTICLIRQDPLWFIPYIQKARDNQHYTGANIELVISIMKGLKDVPMLQISDTGNIACRKVNDEMKDKEYPNCYRIRKVYREIFQKDNPKNQYFEMTSGCGGTGGVRRSILGELECEKNPKESKYNSIQTDHNQNSIIDHNSKRNSIQYESNYQDEPVYEYTEIGWEGTAEELALFILIGGCQCSGDDTMPMIDKKVTKIGISFRAHRTLKSSLQLLYLTDSNCTNEAEDILKRERPNSIL</sequence>
<reference evidence="1 2" key="1">
    <citation type="submission" date="2014-06" db="EMBL/GenBank/DDBJ databases">
        <authorList>
            <person name="Swart Estienne"/>
        </authorList>
    </citation>
    <scope>NUCLEOTIDE SEQUENCE [LARGE SCALE GENOMIC DNA]</scope>
    <source>
        <strain evidence="1 2">130c</strain>
    </source>
</reference>
<name>A0A078AYP2_STYLE</name>
<dbReference type="AlphaFoldDB" id="A0A078AYP2"/>
<dbReference type="InParanoid" id="A0A078AYP2"/>
<evidence type="ECO:0000313" key="1">
    <source>
        <dbReference type="EMBL" id="CDW87256.1"/>
    </source>
</evidence>
<keyword evidence="2" id="KW-1185">Reference proteome</keyword>
<protein>
    <submittedName>
        <fullName evidence="1">Uncharacterized protein</fullName>
    </submittedName>
</protein>
<dbReference type="Proteomes" id="UP000039865">
    <property type="component" value="Unassembled WGS sequence"/>
</dbReference>
<dbReference type="EMBL" id="CCKQ01015441">
    <property type="protein sequence ID" value="CDW87256.1"/>
    <property type="molecule type" value="Genomic_DNA"/>
</dbReference>